<proteinExistence type="predicted"/>
<dbReference type="InterPro" id="IPR009267">
    <property type="entry name" value="NTP_transf_6"/>
</dbReference>
<organism evidence="2 3">
    <name type="scientific">Pseudoduganella flava</name>
    <dbReference type="NCBI Taxonomy" id="871742"/>
    <lineage>
        <taxon>Bacteria</taxon>
        <taxon>Pseudomonadati</taxon>
        <taxon>Pseudomonadota</taxon>
        <taxon>Betaproteobacteria</taxon>
        <taxon>Burkholderiales</taxon>
        <taxon>Oxalobacteraceae</taxon>
        <taxon>Telluria group</taxon>
        <taxon>Pseudoduganella</taxon>
    </lineage>
</organism>
<evidence type="ECO:0000313" key="3">
    <source>
        <dbReference type="Proteomes" id="UP000315112"/>
    </source>
</evidence>
<accession>A0A562P8Q3</accession>
<reference evidence="2 3" key="1">
    <citation type="journal article" date="2015" name="Stand. Genomic Sci.">
        <title>Genomic Encyclopedia of Bacterial and Archaeal Type Strains, Phase III: the genomes of soil and plant-associated and newly described type strains.</title>
        <authorList>
            <person name="Whitman W.B."/>
            <person name="Woyke T."/>
            <person name="Klenk H.P."/>
            <person name="Zhou Y."/>
            <person name="Lilburn T.G."/>
            <person name="Beck B.J."/>
            <person name="De Vos P."/>
            <person name="Vandamme P."/>
            <person name="Eisen J.A."/>
            <person name="Garrity G."/>
            <person name="Hugenholtz P."/>
            <person name="Kyrpides N.C."/>
        </authorList>
    </citation>
    <scope>NUCLEOTIDE SEQUENCE [LARGE SCALE GENOMIC DNA]</scope>
    <source>
        <strain evidence="2 3">CGMCC 1.10685</strain>
    </source>
</reference>
<dbReference type="AlphaFoldDB" id="A0A562P8Q3"/>
<dbReference type="OrthoDB" id="9805247at2"/>
<evidence type="ECO:0000313" key="1">
    <source>
        <dbReference type="EMBL" id="QGZ40767.1"/>
    </source>
</evidence>
<evidence type="ECO:0000313" key="2">
    <source>
        <dbReference type="EMBL" id="TWI40376.1"/>
    </source>
</evidence>
<protein>
    <recommendedName>
        <fullName evidence="5">Nucleotidyltransferase family protein</fullName>
    </recommendedName>
</protein>
<dbReference type="PANTHER" id="PTHR39166">
    <property type="entry name" value="BLL1166 PROTEIN"/>
    <property type="match status" value="1"/>
</dbReference>
<sequence>MQARFRADVLANDNNRIILERWEALALPDGWLVAGCLFQTVWNLQAGRAPAENIKDYDLFYFDADDLSEAGERGVQARVDAVLADLGVPIEVTNQARVHTWYESYFGHPYAPLRSARDGIDRFLVPATCVGICPDAIHAPNGLDMLYAGMLTPNPLTPYPDLFDAKAASYCARWPSLRIVRPAQVA</sequence>
<evidence type="ECO:0008006" key="5">
    <source>
        <dbReference type="Google" id="ProtNLM"/>
    </source>
</evidence>
<dbReference type="Proteomes" id="UP000315112">
    <property type="component" value="Unassembled WGS sequence"/>
</dbReference>
<gene>
    <name evidence="1" type="ORF">GO485_17975</name>
    <name evidence="2" type="ORF">IP92_05878</name>
</gene>
<keyword evidence="4" id="KW-1185">Reference proteome</keyword>
<dbReference type="PANTHER" id="PTHR39166:SF1">
    <property type="entry name" value="BLL1166 PROTEIN"/>
    <property type="match status" value="1"/>
</dbReference>
<dbReference type="RefSeq" id="WP_145882171.1">
    <property type="nucleotide sequence ID" value="NZ_CP046904.1"/>
</dbReference>
<dbReference type="Pfam" id="PF06042">
    <property type="entry name" value="NTP_transf_6"/>
    <property type="match status" value="1"/>
</dbReference>
<name>A0A562P8Q3_9BURK</name>
<dbReference type="EMBL" id="VLKW01000021">
    <property type="protein sequence ID" value="TWI40376.1"/>
    <property type="molecule type" value="Genomic_DNA"/>
</dbReference>
<evidence type="ECO:0000313" key="4">
    <source>
        <dbReference type="Proteomes" id="UP000437862"/>
    </source>
</evidence>
<reference evidence="1 4" key="3">
    <citation type="submission" date="2019-12" db="EMBL/GenBank/DDBJ databases">
        <title>Draft Genome Sequences of Six Type Strains of the Genus Massilia.</title>
        <authorList>
            <person name="Miess H."/>
            <person name="Frediansyah A."/>
            <person name="Goeker M."/>
            <person name="Gross H."/>
        </authorList>
    </citation>
    <scope>NUCLEOTIDE SEQUENCE [LARGE SCALE GENOMIC DNA]</scope>
    <source>
        <strain evidence="1 4">DSM 26639</strain>
    </source>
</reference>
<dbReference type="EMBL" id="CP046904">
    <property type="protein sequence ID" value="QGZ40767.1"/>
    <property type="molecule type" value="Genomic_DNA"/>
</dbReference>
<dbReference type="Proteomes" id="UP000437862">
    <property type="component" value="Chromosome"/>
</dbReference>
<reference evidence="2" key="2">
    <citation type="submission" date="2019-07" db="EMBL/GenBank/DDBJ databases">
        <authorList>
            <person name="Whitman W."/>
            <person name="Huntemann M."/>
            <person name="Clum A."/>
            <person name="Pillay M."/>
            <person name="Palaniappan K."/>
            <person name="Varghese N."/>
            <person name="Mikhailova N."/>
            <person name="Stamatis D."/>
            <person name="Reddy T."/>
            <person name="Daum C."/>
            <person name="Shapiro N."/>
            <person name="Ivanova N."/>
            <person name="Kyrpides N."/>
            <person name="Woyke T."/>
        </authorList>
    </citation>
    <scope>NUCLEOTIDE SEQUENCE</scope>
    <source>
        <strain evidence="2">CGMCC 1.10685</strain>
    </source>
</reference>